<evidence type="ECO:0000313" key="2">
    <source>
        <dbReference type="Proteomes" id="UP000824165"/>
    </source>
</evidence>
<dbReference type="Proteomes" id="UP000824165">
    <property type="component" value="Unassembled WGS sequence"/>
</dbReference>
<organism evidence="1 2">
    <name type="scientific">Candidatus Ornithomonoglobus intestinigallinarum</name>
    <dbReference type="NCBI Taxonomy" id="2840894"/>
    <lineage>
        <taxon>Bacteria</taxon>
        <taxon>Bacillati</taxon>
        <taxon>Bacillota</taxon>
        <taxon>Clostridia</taxon>
        <taxon>Candidatus Ornithomonoglobus</taxon>
    </lineage>
</organism>
<evidence type="ECO:0000313" key="1">
    <source>
        <dbReference type="EMBL" id="HIT85652.1"/>
    </source>
</evidence>
<evidence type="ECO:0008006" key="3">
    <source>
        <dbReference type="Google" id="ProtNLM"/>
    </source>
</evidence>
<protein>
    <recommendedName>
        <fullName evidence="3">Cellobiose phosphorylase</fullName>
    </recommendedName>
</protein>
<dbReference type="AlphaFoldDB" id="A0A9D1KRI8"/>
<dbReference type="EMBL" id="DVLU01000069">
    <property type="protein sequence ID" value="HIT85652.1"/>
    <property type="molecule type" value="Genomic_DNA"/>
</dbReference>
<gene>
    <name evidence="1" type="ORF">IAA60_07095</name>
</gene>
<name>A0A9D1KRI8_9FIRM</name>
<reference evidence="1" key="2">
    <citation type="journal article" date="2021" name="PeerJ">
        <title>Extensive microbial diversity within the chicken gut microbiome revealed by metagenomics and culture.</title>
        <authorList>
            <person name="Gilroy R."/>
            <person name="Ravi A."/>
            <person name="Getino M."/>
            <person name="Pursley I."/>
            <person name="Horton D.L."/>
            <person name="Alikhan N.F."/>
            <person name="Baker D."/>
            <person name="Gharbi K."/>
            <person name="Hall N."/>
            <person name="Watson M."/>
            <person name="Adriaenssens E.M."/>
            <person name="Foster-Nyarko E."/>
            <person name="Jarju S."/>
            <person name="Secka A."/>
            <person name="Antonio M."/>
            <person name="Oren A."/>
            <person name="Chaudhuri R.R."/>
            <person name="La Ragione R."/>
            <person name="Hildebrand F."/>
            <person name="Pallen M.J."/>
        </authorList>
    </citation>
    <scope>NUCLEOTIDE SEQUENCE</scope>
    <source>
        <strain evidence="1">CHK181-108</strain>
    </source>
</reference>
<reference evidence="1" key="1">
    <citation type="submission" date="2020-10" db="EMBL/GenBank/DDBJ databases">
        <authorList>
            <person name="Gilroy R."/>
        </authorList>
    </citation>
    <scope>NUCLEOTIDE SEQUENCE</scope>
    <source>
        <strain evidence="1">CHK181-108</strain>
    </source>
</reference>
<comment type="caution">
    <text evidence="1">The sequence shown here is derived from an EMBL/GenBank/DDBJ whole genome shotgun (WGS) entry which is preliminary data.</text>
</comment>
<accession>A0A9D1KRI8</accession>
<proteinExistence type="predicted"/>
<sequence>MYDSFVIEDGTEFYKISGFDKIKPFLFTLASAGDIWIYLSTNGGVTAGRRTSDNALFPYVPEDVLHHSTDTGAKTLIRARFAEKSYLWQPFDISPIRRFETERNIYKSVLGNSVIFEEKNITLSLTFRCRWQISDKYGIVRTSSLLSSGSALGADVLDGFVNLLPYGISEAVQKASSCMADGYKTAELACDGSTAVYSLTSAFTDTPEPREVLLAAMFCGIADFNFDVYFNENTLNEFAKRKLKPPAKRQLGERCCYLMSFSVDFSAQNKQDWTIFGDTGVSHSRIAKTALQFTKDELFDDIEKSSERLLRITSMSDGLQLTGDKESCIHHLSCVTYNNMRGGIPANGSKLDGSDLLSFIKKKNVNIFSKNTELINRLASLDEIAELKSEALKCGSSELLRLCLEYIPVSFSRRHGDPSRPWNKFSIVLSDESGRPVTYYEGNWRDIFQNWEAMCMSFPELFENAVVKFLNSSTADGFNPLKINKFGFEFETPEGTDEWGSFGYSGDHQLIYLIKLTEHFADFYPDGPKRLFENDIFTYADTPYELSDFDAMLLNPKRTIRFDAAKNKRTLQNAAALGEDGRYILDGGMPYTVSFAEKLAVPALCKISNLIPGGGIWMNTQKAEWNDANNALVGIGMSIVTVCNLRRYLVSLIGLFKKYAPEEIMISEEVYNWLESVISVLEKHLPAENTSADGKARYRFLSEAERCFDTYRHAVYGGMSFKKAACKTERIIRFFELALIYAEDTIRKNKRHDMMYHSYNVMALGSDSIEIKHQALMLEGQTAVLDCGLLCGSEAAALLCAMEKSGLYSERDKSFYLYPPRITPPFTERNILPKACIEKSKLAAALLSYGNHDIITRDCTGKIRFAPQICCIGDLNKKLDYLQSDSRFSELISAERETMTGYFEDVFRHGSFLGRSQIMYKYEGIGCIYWHQNSKLRVAALETLIRSFRNNEPDKISGELKKHYGNICGGLCYNKSAEEWGAFPTDSYSHTPYTGGASQPVMTGQVKEDIIARIAELGILISDGRIEFHPELTGSREPLKNDCNFKYIAADGTPETLKLQSGSYAFTFCRVPVVCEAAAQNLIEVTYCSGIKKTFVGLCIPHDISRKIFSGSGEINKIHIGYIRE</sequence>